<dbReference type="Proteomes" id="UP000238163">
    <property type="component" value="Unassembled WGS sequence"/>
</dbReference>
<dbReference type="RefSeq" id="WP_096442672.1">
    <property type="nucleotide sequence ID" value="NZ_NWTN01000039.1"/>
</dbReference>
<reference evidence="1 2" key="2">
    <citation type="submission" date="2018-03" db="EMBL/GenBank/DDBJ databases">
        <title>Genetic Diversity and Phenotypic Plasticity of AHL Mediated Quorum Sensing in Environmental Strains of Vibrio mediterranei.</title>
        <authorList>
            <person name="Lantoine F."/>
            <person name="Vouve F."/>
        </authorList>
    </citation>
    <scope>NUCLEOTIDE SEQUENCE [LARGE SCALE GENOMIC DNA]</scope>
    <source>
        <strain evidence="1 2">17LN0615E</strain>
    </source>
</reference>
<reference evidence="1 2" key="1">
    <citation type="submission" date="2017-09" db="EMBL/GenBank/DDBJ databases">
        <authorList>
            <person name="Girard L."/>
            <person name="Lami R."/>
            <person name="Suzuki M."/>
            <person name="Baudart J."/>
        </authorList>
    </citation>
    <scope>NUCLEOTIDE SEQUENCE [LARGE SCALE GENOMIC DNA]</scope>
    <source>
        <strain evidence="1 2">17LN0615E</strain>
    </source>
</reference>
<accession>A0ABX5D4P8</accession>
<organism evidence="1 2">
    <name type="scientific">Vibrio mediterranei</name>
    <dbReference type="NCBI Taxonomy" id="689"/>
    <lineage>
        <taxon>Bacteria</taxon>
        <taxon>Pseudomonadati</taxon>
        <taxon>Pseudomonadota</taxon>
        <taxon>Gammaproteobacteria</taxon>
        <taxon>Vibrionales</taxon>
        <taxon>Vibrionaceae</taxon>
        <taxon>Vibrio</taxon>
    </lineage>
</organism>
<dbReference type="EMBL" id="NWTN01000039">
    <property type="protein sequence ID" value="PRQ64660.1"/>
    <property type="molecule type" value="Genomic_DNA"/>
</dbReference>
<gene>
    <name evidence="1" type="ORF">COR51_26220</name>
</gene>
<evidence type="ECO:0000313" key="1">
    <source>
        <dbReference type="EMBL" id="PRQ64660.1"/>
    </source>
</evidence>
<keyword evidence="2" id="KW-1185">Reference proteome</keyword>
<evidence type="ECO:0000313" key="2">
    <source>
        <dbReference type="Proteomes" id="UP000238163"/>
    </source>
</evidence>
<sequence length="393" mass="44939">MFEKVVLRRSEGGIPVTKGEIAEALLFYQNIHIIIDYATFHGLVTQLGMDLFLRLLALPCVTAVYTEEILSTYNDNNEFLYAAIKFVGDQERGELHSRKKRLQYQIEKIGFDRKKSLKYAERFLKLVSKHDLSSDHFVKNGITRSARIQLQDQEYVNQCAQKVVANQLGKEEIDSRLFLNIDFLDNTEKFKIHSNIDFDFITFRSKRLNPNGGDFNQATLLNQILESHADLLLSSHYGGDFFSSSVSSQLINIKFSQATKRTELNKSELASFKHVILNDFPSVKEVIDSDRRSFSEFLKLLEKSDRFKKWTVGVNPDVGVVSEYLNELGGQHWLERTPGKTIRYALGSTISAFEPFIGSALSLADTLITDKLAIGWKPNHFVNKHVKPFLNEE</sequence>
<name>A0ABX5D4P8_9VIBR</name>
<protein>
    <submittedName>
        <fullName evidence="1">Uncharacterized protein</fullName>
    </submittedName>
</protein>
<proteinExistence type="predicted"/>
<comment type="caution">
    <text evidence="1">The sequence shown here is derived from an EMBL/GenBank/DDBJ whole genome shotgun (WGS) entry which is preliminary data.</text>
</comment>